<dbReference type="Gene3D" id="3.40.50.300">
    <property type="entry name" value="P-loop containing nucleotide triphosphate hydrolases"/>
    <property type="match status" value="1"/>
</dbReference>
<gene>
    <name evidence="1" type="ORF">KDW_63120</name>
</gene>
<dbReference type="RefSeq" id="WP_151759700.1">
    <property type="nucleotide sequence ID" value="NZ_BKZW01000005.1"/>
</dbReference>
<comment type="caution">
    <text evidence="1">The sequence shown here is derived from an EMBL/GenBank/DDBJ whole genome shotgun (WGS) entry which is preliminary data.</text>
</comment>
<evidence type="ECO:0000313" key="1">
    <source>
        <dbReference type="EMBL" id="GER92150.1"/>
    </source>
</evidence>
<evidence type="ECO:0000313" key="2">
    <source>
        <dbReference type="Proteomes" id="UP000326912"/>
    </source>
</evidence>
<dbReference type="SUPFAM" id="SSF52540">
    <property type="entry name" value="P-loop containing nucleoside triphosphate hydrolases"/>
    <property type="match status" value="1"/>
</dbReference>
<dbReference type="InterPro" id="IPR027417">
    <property type="entry name" value="P-loop_NTPase"/>
</dbReference>
<keyword evidence="2" id="KW-1185">Reference proteome</keyword>
<dbReference type="AlphaFoldDB" id="A0A5J4L016"/>
<accession>A0A5J4L016</accession>
<sequence>MSNTVFDINNFVNRDAEIDFMDKHCLPSLQENRPINPQFIEYNGVWGIGKTSMLRRIEHHCFTENFYPLWIEASDSPNQSFHKIAEQVRNRYKVTFSFVGDDLDGSLAATRALLNSHGRAVLFIDSLDAAKEEQLKHIKEMLHRLTEDGKLLFIMASRKIIDFGKVAPFKWKLVFRTLKSLSRQSCISYIQKLAQELNEEQADQIFQLTRGYPVAVEAAVQAVKQEKLDLTQEKGRKQLIQGIYKQIIEQGILAEVHQDPDQFLWYHTMLSLFAIPRRFNLILMQKMTEKFAEQHKLGSSLAYMSLQKRLNYNMDLLDWREDKTGYAMEAPIRHLFLMNLKFENPQRHAQIHEFLMEENWRFVMQFSGTDKLHSLQEYLYHSIFCHDEPGLQENIDHAIKQLLLESHDLLLQFEEEYTRDDELQDALGVYKYRILSAIYSRFAETYWILVPTALNQEERIDSLYSYILYRIKDPILDLPQRLSYARQSIERVKAQESAGVVQKLIERLSQHEEIQKLLGNDPQAWNLA</sequence>
<organism evidence="1 2">
    <name type="scientific">Dictyobacter vulcani</name>
    <dbReference type="NCBI Taxonomy" id="2607529"/>
    <lineage>
        <taxon>Bacteria</taxon>
        <taxon>Bacillati</taxon>
        <taxon>Chloroflexota</taxon>
        <taxon>Ktedonobacteria</taxon>
        <taxon>Ktedonobacterales</taxon>
        <taxon>Dictyobacteraceae</taxon>
        <taxon>Dictyobacter</taxon>
    </lineage>
</organism>
<dbReference type="EMBL" id="BKZW01000005">
    <property type="protein sequence ID" value="GER92150.1"/>
    <property type="molecule type" value="Genomic_DNA"/>
</dbReference>
<name>A0A5J4L016_9CHLR</name>
<reference evidence="1 2" key="1">
    <citation type="submission" date="2019-10" db="EMBL/GenBank/DDBJ databases">
        <title>Dictyobacter vulcani sp. nov., within the class Ktedonobacteria, isolated from soil of volcanic Mt. Zao.</title>
        <authorList>
            <person name="Zheng Y."/>
            <person name="Wang C.M."/>
            <person name="Sakai Y."/>
            <person name="Abe K."/>
            <person name="Yokota A."/>
            <person name="Yabe S."/>
        </authorList>
    </citation>
    <scope>NUCLEOTIDE SEQUENCE [LARGE SCALE GENOMIC DNA]</scope>
    <source>
        <strain evidence="1 2">W12</strain>
    </source>
</reference>
<dbReference type="Proteomes" id="UP000326912">
    <property type="component" value="Unassembled WGS sequence"/>
</dbReference>
<proteinExistence type="predicted"/>
<protein>
    <submittedName>
        <fullName evidence="1">Uncharacterized protein</fullName>
    </submittedName>
</protein>